<sequence length="506" mass="52848">MKKRYWLGLLLSFIGIVFLAACSQTQSDQSSSQSSTSTSSSSKEETVSGASEKVYTDPSELKDSYDVIVVGSGGAGMAAAISAKDAGADVVILEKMPVIGGNTAKSSAGMNASQTKFQEAEGIADSNDKFYEETLKGGGGTNDPELLRYLVDNSAAAIDWLDGLGITLSNITTTGGMSEKRTHRPADGSAVGGYLVNGLYYNLVEREVPIFVNAEVTDLQEEAGSVTGVEVEIAGKSKTITAKSVVLATGGFGADLDMVAKLNPALEGYVTTNQEGSTGDGIALAEDKGAATVDMEQIQIHPTVEQETSYLITEAVRGEGAILVNAKGERFVNELETRDKVSAAINSLDPNYAYVIFDDALKDRVKAIAQYESKGLVKTAATVEELAKEIDLPAATLQATLDSWNQAVTDKNDPAFGRSSGMDHALNTGAYHAIKVAPGVHHTMGGVKINTNTQVLKADGQAIPGLYAAGEVTGGVHGKNRIGGNAVADIIVFGRQAGEQAATFAK</sequence>
<evidence type="ECO:0000256" key="2">
    <source>
        <dbReference type="ARBA" id="ARBA00022630"/>
    </source>
</evidence>
<proteinExistence type="inferred from homology"/>
<keyword evidence="5" id="KW-0732">Signal</keyword>
<dbReference type="PANTHER" id="PTHR43400">
    <property type="entry name" value="FUMARATE REDUCTASE"/>
    <property type="match status" value="1"/>
</dbReference>
<keyword evidence="2 5" id="KW-0285">Flavoprotein</keyword>
<dbReference type="PROSITE" id="PS51257">
    <property type="entry name" value="PROKAR_LIPOPROTEIN"/>
    <property type="match status" value="1"/>
</dbReference>
<dbReference type="AlphaFoldDB" id="A0A4T2GLS4"/>
<dbReference type="OrthoDB" id="9806724at2"/>
<comment type="similarity">
    <text evidence="5">Belongs to the FAD-dependent oxidoreductase 2 family. FRD/SDH subfamily.</text>
</comment>
<evidence type="ECO:0000313" key="9">
    <source>
        <dbReference type="Proteomes" id="UP000305165"/>
    </source>
</evidence>
<evidence type="ECO:0000256" key="4">
    <source>
        <dbReference type="ARBA" id="ARBA00023002"/>
    </source>
</evidence>
<dbReference type="NCBIfam" id="NF005064">
    <property type="entry name" value="PRK06481.1"/>
    <property type="match status" value="1"/>
</dbReference>
<dbReference type="Proteomes" id="UP000305165">
    <property type="component" value="Unassembled WGS sequence"/>
</dbReference>
<feature type="domain" description="FAD-dependent oxidoreductase 2 FAD-binding" evidence="7">
    <location>
        <begin position="66"/>
        <end position="487"/>
    </location>
</feature>
<dbReference type="InterPro" id="IPR050315">
    <property type="entry name" value="FAD-oxidoreductase_2"/>
</dbReference>
<dbReference type="InterPro" id="IPR010960">
    <property type="entry name" value="Flavocytochrome_c"/>
</dbReference>
<evidence type="ECO:0000256" key="6">
    <source>
        <dbReference type="SAM" id="MobiDB-lite"/>
    </source>
</evidence>
<dbReference type="SUPFAM" id="SSF51905">
    <property type="entry name" value="FAD/NAD(P)-binding domain"/>
    <property type="match status" value="1"/>
</dbReference>
<dbReference type="Gene3D" id="3.50.50.60">
    <property type="entry name" value="FAD/NAD(P)-binding domain"/>
    <property type="match status" value="1"/>
</dbReference>
<feature type="region of interest" description="Disordered" evidence="6">
    <location>
        <begin position="28"/>
        <end position="55"/>
    </location>
</feature>
<feature type="chain" id="PRO_5039740718" evidence="5">
    <location>
        <begin position="21"/>
        <end position="506"/>
    </location>
</feature>
<name>A0A4T2GLS4_STRSU</name>
<feature type="signal peptide" evidence="5">
    <location>
        <begin position="1"/>
        <end position="20"/>
    </location>
</feature>
<protein>
    <submittedName>
        <fullName evidence="8">Flavocytochrome c</fullName>
    </submittedName>
</protein>
<dbReference type="Pfam" id="PF00890">
    <property type="entry name" value="FAD_binding_2"/>
    <property type="match status" value="1"/>
</dbReference>
<dbReference type="PANTHER" id="PTHR43400:SF7">
    <property type="entry name" value="FAD-DEPENDENT OXIDOREDUCTASE 2 FAD BINDING DOMAIN-CONTAINING PROTEIN"/>
    <property type="match status" value="1"/>
</dbReference>
<evidence type="ECO:0000256" key="3">
    <source>
        <dbReference type="ARBA" id="ARBA00022827"/>
    </source>
</evidence>
<organism evidence="8 9">
    <name type="scientific">Streptococcus suis</name>
    <dbReference type="NCBI Taxonomy" id="1307"/>
    <lineage>
        <taxon>Bacteria</taxon>
        <taxon>Bacillati</taxon>
        <taxon>Bacillota</taxon>
        <taxon>Bacilli</taxon>
        <taxon>Lactobacillales</taxon>
        <taxon>Streptococcaceae</taxon>
        <taxon>Streptococcus</taxon>
    </lineage>
</organism>
<reference evidence="8 9" key="1">
    <citation type="submission" date="2019-04" db="EMBL/GenBank/DDBJ databases">
        <title>Genome analysis of Streptococcus suis strain WUSS424.</title>
        <authorList>
            <person name="Chen H."/>
            <person name="Gao X."/>
            <person name="Wu Z."/>
        </authorList>
    </citation>
    <scope>NUCLEOTIDE SEQUENCE [LARGE SCALE GENOMIC DNA]</scope>
    <source>
        <strain evidence="8 9">WUSS424</strain>
    </source>
</reference>
<dbReference type="NCBIfam" id="TIGR01813">
    <property type="entry name" value="flavo_cyto_c"/>
    <property type="match status" value="1"/>
</dbReference>
<dbReference type="GO" id="GO:0010181">
    <property type="term" value="F:FMN binding"/>
    <property type="evidence" value="ECO:0007669"/>
    <property type="project" value="InterPro"/>
</dbReference>
<accession>A0A4T2GLS4</accession>
<dbReference type="InterPro" id="IPR036188">
    <property type="entry name" value="FAD/NAD-bd_sf"/>
</dbReference>
<comment type="cofactor">
    <cofactor evidence="1">
        <name>FAD</name>
        <dbReference type="ChEBI" id="CHEBI:57692"/>
    </cofactor>
</comment>
<keyword evidence="4 5" id="KW-0560">Oxidoreductase</keyword>
<evidence type="ECO:0000259" key="7">
    <source>
        <dbReference type="Pfam" id="PF00890"/>
    </source>
</evidence>
<dbReference type="SUPFAM" id="SSF56425">
    <property type="entry name" value="Succinate dehydrogenase/fumarate reductase flavoprotein, catalytic domain"/>
    <property type="match status" value="1"/>
</dbReference>
<gene>
    <name evidence="8" type="ORF">FAJ39_06895</name>
</gene>
<dbReference type="GO" id="GO:0033765">
    <property type="term" value="F:steroid dehydrogenase activity, acting on the CH-CH group of donors"/>
    <property type="evidence" value="ECO:0007669"/>
    <property type="project" value="UniProtKB-ARBA"/>
</dbReference>
<evidence type="ECO:0000256" key="1">
    <source>
        <dbReference type="ARBA" id="ARBA00001974"/>
    </source>
</evidence>
<dbReference type="Gene3D" id="3.90.700.10">
    <property type="entry name" value="Succinate dehydrogenase/fumarate reductase flavoprotein, catalytic domain"/>
    <property type="match status" value="1"/>
</dbReference>
<evidence type="ECO:0000313" key="8">
    <source>
        <dbReference type="EMBL" id="TIH99283.1"/>
    </source>
</evidence>
<dbReference type="InterPro" id="IPR027477">
    <property type="entry name" value="Succ_DH/fumarate_Rdtase_cat_sf"/>
</dbReference>
<dbReference type="FunFam" id="3.90.700.10:FF:000007">
    <property type="entry name" value="NADH-dependent fumarate reductase"/>
    <property type="match status" value="1"/>
</dbReference>
<dbReference type="PRINTS" id="PR00368">
    <property type="entry name" value="FADPNR"/>
</dbReference>
<feature type="compositionally biased region" description="Low complexity" evidence="6">
    <location>
        <begin position="28"/>
        <end position="41"/>
    </location>
</feature>
<evidence type="ECO:0000256" key="5">
    <source>
        <dbReference type="RuleBase" id="RU366062"/>
    </source>
</evidence>
<dbReference type="InterPro" id="IPR003953">
    <property type="entry name" value="FAD-dep_OxRdtase_2_FAD-bd"/>
</dbReference>
<keyword evidence="3 5" id="KW-0274">FAD</keyword>
<dbReference type="EMBL" id="SSXO01000004">
    <property type="protein sequence ID" value="TIH99283.1"/>
    <property type="molecule type" value="Genomic_DNA"/>
</dbReference>
<comment type="caution">
    <text evidence="8">The sequence shown here is derived from an EMBL/GenBank/DDBJ whole genome shotgun (WGS) entry which is preliminary data.</text>
</comment>